<dbReference type="EC" id="3.5.1.28" evidence="2"/>
<evidence type="ECO:0000313" key="7">
    <source>
        <dbReference type="EMBL" id="GAA2066820.1"/>
    </source>
</evidence>
<comment type="catalytic activity">
    <reaction evidence="1">
        <text>Hydrolyzes the link between N-acetylmuramoyl residues and L-amino acid residues in certain cell-wall glycopeptides.</text>
        <dbReference type="EC" id="3.5.1.28"/>
    </reaction>
</comment>
<evidence type="ECO:0000259" key="6">
    <source>
        <dbReference type="SMART" id="SM00644"/>
    </source>
</evidence>
<evidence type="ECO:0000256" key="2">
    <source>
        <dbReference type="ARBA" id="ARBA00011901"/>
    </source>
</evidence>
<evidence type="ECO:0000256" key="1">
    <source>
        <dbReference type="ARBA" id="ARBA00001561"/>
    </source>
</evidence>
<dbReference type="PANTHER" id="PTHR30417">
    <property type="entry name" value="N-ACETYLMURAMOYL-L-ALANINE AMIDASE AMID"/>
    <property type="match status" value="1"/>
</dbReference>
<comment type="caution">
    <text evidence="7">The sequence shown here is derived from an EMBL/GenBank/DDBJ whole genome shotgun (WGS) entry which is preliminary data.</text>
</comment>
<feature type="region of interest" description="Disordered" evidence="5">
    <location>
        <begin position="47"/>
        <end position="66"/>
    </location>
</feature>
<dbReference type="EMBL" id="BAAAPE010000002">
    <property type="protein sequence ID" value="GAA2066820.1"/>
    <property type="molecule type" value="Genomic_DNA"/>
</dbReference>
<dbReference type="RefSeq" id="WP_344525064.1">
    <property type="nucleotide sequence ID" value="NZ_BAAAPE010000002.1"/>
</dbReference>
<organism evidence="7 8">
    <name type="scientific">Streptomyces albiaxialis</name>
    <dbReference type="NCBI Taxonomy" id="329523"/>
    <lineage>
        <taxon>Bacteria</taxon>
        <taxon>Bacillati</taxon>
        <taxon>Actinomycetota</taxon>
        <taxon>Actinomycetes</taxon>
        <taxon>Kitasatosporales</taxon>
        <taxon>Streptomycetaceae</taxon>
        <taxon>Streptomyces</taxon>
    </lineage>
</organism>
<dbReference type="SMART" id="SM00644">
    <property type="entry name" value="Ami_2"/>
    <property type="match status" value="1"/>
</dbReference>
<dbReference type="SUPFAM" id="SSF55846">
    <property type="entry name" value="N-acetylmuramoyl-L-alanine amidase-like"/>
    <property type="match status" value="1"/>
</dbReference>
<proteinExistence type="predicted"/>
<keyword evidence="3" id="KW-0378">Hydrolase</keyword>
<sequence length="226" mass="25005">MDPARPHHSPEQSPASLHLPRPTRRAMLRGGAGLALAMGASAASLLTSGPTAHAQPRGGRRPRGVDYPKAEWIPADASNYTAADRPSEYPVEFVVIHVTQETYKDTVAIFQNPAKDVSSHYLVRSADGHVAQLVREKDVAWHAGNWDYNTRSIGIEHEGWIDEPDKWFTDEMYAASAALTANICDDHAIPKDREHIIGHNEVPGADHTDPGPHWDWDRYIKLVKSS</sequence>
<dbReference type="Proteomes" id="UP001500016">
    <property type="component" value="Unassembled WGS sequence"/>
</dbReference>
<keyword evidence="8" id="KW-1185">Reference proteome</keyword>
<name>A0ABP5H9X5_9ACTN</name>
<dbReference type="CDD" id="cd06583">
    <property type="entry name" value="PGRP"/>
    <property type="match status" value="1"/>
</dbReference>
<dbReference type="Pfam" id="PF01510">
    <property type="entry name" value="Amidase_2"/>
    <property type="match status" value="1"/>
</dbReference>
<dbReference type="InterPro" id="IPR036505">
    <property type="entry name" value="Amidase/PGRP_sf"/>
</dbReference>
<dbReference type="InterPro" id="IPR002502">
    <property type="entry name" value="Amidase_domain"/>
</dbReference>
<dbReference type="PROSITE" id="PS51318">
    <property type="entry name" value="TAT"/>
    <property type="match status" value="1"/>
</dbReference>
<keyword evidence="4" id="KW-0961">Cell wall biogenesis/degradation</keyword>
<accession>A0ABP5H9X5</accession>
<evidence type="ECO:0000313" key="8">
    <source>
        <dbReference type="Proteomes" id="UP001500016"/>
    </source>
</evidence>
<feature type="region of interest" description="Disordered" evidence="5">
    <location>
        <begin position="1"/>
        <end position="22"/>
    </location>
</feature>
<dbReference type="PANTHER" id="PTHR30417:SF1">
    <property type="entry name" value="N-ACETYLMURAMOYL-L-ALANINE AMIDASE AMID"/>
    <property type="match status" value="1"/>
</dbReference>
<feature type="compositionally biased region" description="Basic and acidic residues" evidence="5">
    <location>
        <begin position="1"/>
        <end position="10"/>
    </location>
</feature>
<evidence type="ECO:0000256" key="5">
    <source>
        <dbReference type="SAM" id="MobiDB-lite"/>
    </source>
</evidence>
<dbReference type="Gene3D" id="3.40.80.10">
    <property type="entry name" value="Peptidoglycan recognition protein-like"/>
    <property type="match status" value="1"/>
</dbReference>
<gene>
    <name evidence="7" type="ORF">GCM10009801_13640</name>
</gene>
<protein>
    <recommendedName>
        <fullName evidence="2">N-acetylmuramoyl-L-alanine amidase</fullName>
        <ecNumber evidence="2">3.5.1.28</ecNumber>
    </recommendedName>
</protein>
<dbReference type="InterPro" id="IPR051206">
    <property type="entry name" value="NAMLAA_amidase_2"/>
</dbReference>
<feature type="domain" description="N-acetylmuramoyl-L-alanine amidase" evidence="6">
    <location>
        <begin position="80"/>
        <end position="211"/>
    </location>
</feature>
<evidence type="ECO:0000256" key="4">
    <source>
        <dbReference type="ARBA" id="ARBA00023316"/>
    </source>
</evidence>
<evidence type="ECO:0000256" key="3">
    <source>
        <dbReference type="ARBA" id="ARBA00022801"/>
    </source>
</evidence>
<reference evidence="8" key="1">
    <citation type="journal article" date="2019" name="Int. J. Syst. Evol. Microbiol.">
        <title>The Global Catalogue of Microorganisms (GCM) 10K type strain sequencing project: providing services to taxonomists for standard genome sequencing and annotation.</title>
        <authorList>
            <consortium name="The Broad Institute Genomics Platform"/>
            <consortium name="The Broad Institute Genome Sequencing Center for Infectious Disease"/>
            <person name="Wu L."/>
            <person name="Ma J."/>
        </authorList>
    </citation>
    <scope>NUCLEOTIDE SEQUENCE [LARGE SCALE GENOMIC DNA]</scope>
    <source>
        <strain evidence="8">JCM 15478</strain>
    </source>
</reference>
<dbReference type="InterPro" id="IPR006311">
    <property type="entry name" value="TAT_signal"/>
</dbReference>